<feature type="region of interest" description="Disordered" evidence="8">
    <location>
        <begin position="616"/>
        <end position="652"/>
    </location>
</feature>
<dbReference type="FunFam" id="1.10.510.10:FF:000043">
    <property type="entry name" value="probable serine/threonine-protein kinase At1g54610"/>
    <property type="match status" value="1"/>
</dbReference>
<evidence type="ECO:0000313" key="10">
    <source>
        <dbReference type="EMBL" id="KAJ8433124.1"/>
    </source>
</evidence>
<dbReference type="AlphaFoldDB" id="A0A9Q1Q988"/>
<dbReference type="OrthoDB" id="28397at2759"/>
<dbReference type="PANTHER" id="PTHR24056:SF228">
    <property type="entry name" value="PROTEIN IMPAIRED IN BABA-INDUCED STERILITY 1"/>
    <property type="match status" value="1"/>
</dbReference>
<feature type="compositionally biased region" description="Polar residues" evidence="8">
    <location>
        <begin position="641"/>
        <end position="652"/>
    </location>
</feature>
<sequence length="652" mass="72360">MGCISSKRERDREEAATPPVPINTGESQIKRSANKHHHATTAATAATAASAGPLPHKCKDTPPLSVRKASPTEADVESFEIEEDEDEDGETKRNGKKLKPCKSKGSNSSFSLTLRFGSAKSSQVAAEQAAAGWPGWLTAVAGEAIHGWVPLRADGFEKLEKIGQGTYSSVFKAREYATGRIVALKKVRFDNYHPESVRFMAREITILRKLDHPNIMKLHGLITSKVSSSIYLVFEYMDHDLAGLLSCPEITFTEAQIKCFMQQIFYGLDYCHRRGVMHRDIKTSNILLNNEGVLKLADFGLANFISARYKQPLTSRVVTLWYRPPELLFGSTNYGAYVDMWSAGCVFAELLIGKPILKGKTEVEQLHKIFKLCGSPPDDYWKKSKLPHATMFKPQAPYERTLRERCKSLPEPTISLLETLLSIDPQKRGTAASALNSTYFTTMPYACDPSSLPKYPPNKEIDAKYREEAQRMRTGKIHDTTSSSRMHRRGRKPGLPEPSSVSMLGRPGQDQEPQVNRKYARRNGTNALVAQIKKDDDEMSIDMKSDVSQVTNASQGDMMFAGNGKAAAFAVARKRILNGSNAISKYQSCGMDPSSVLHANRMLDPQVEENEDIEEIGADSSEVMSTSQKQKSRFQKDEIIASTSNAVEDSLT</sequence>
<dbReference type="CDD" id="cd07840">
    <property type="entry name" value="STKc_CDK9_like"/>
    <property type="match status" value="1"/>
</dbReference>
<dbReference type="PANTHER" id="PTHR24056">
    <property type="entry name" value="CELL DIVISION PROTEIN KINASE"/>
    <property type="match status" value="1"/>
</dbReference>
<feature type="binding site" evidence="7">
    <location>
        <position position="185"/>
    </location>
    <ligand>
        <name>ATP</name>
        <dbReference type="ChEBI" id="CHEBI:30616"/>
    </ligand>
</feature>
<evidence type="ECO:0000256" key="1">
    <source>
        <dbReference type="ARBA" id="ARBA00006485"/>
    </source>
</evidence>
<dbReference type="Pfam" id="PF00069">
    <property type="entry name" value="Pkinase"/>
    <property type="match status" value="1"/>
</dbReference>
<evidence type="ECO:0000256" key="3">
    <source>
        <dbReference type="ARBA" id="ARBA00022679"/>
    </source>
</evidence>
<feature type="compositionally biased region" description="Low complexity" evidence="8">
    <location>
        <begin position="40"/>
        <end position="49"/>
    </location>
</feature>
<keyword evidence="4 7" id="KW-0547">Nucleotide-binding</keyword>
<proteinExistence type="inferred from homology"/>
<dbReference type="GO" id="GO:0008353">
    <property type="term" value="F:RNA polymerase II CTD heptapeptide repeat kinase activity"/>
    <property type="evidence" value="ECO:0007669"/>
    <property type="project" value="TreeGrafter"/>
</dbReference>
<dbReference type="InterPro" id="IPR017441">
    <property type="entry name" value="Protein_kinase_ATP_BS"/>
</dbReference>
<evidence type="ECO:0000259" key="9">
    <source>
        <dbReference type="PROSITE" id="PS50011"/>
    </source>
</evidence>
<keyword evidence="11" id="KW-1185">Reference proteome</keyword>
<feature type="compositionally biased region" description="Basic and acidic residues" evidence="8">
    <location>
        <begin position="1"/>
        <end position="15"/>
    </location>
</feature>
<evidence type="ECO:0000256" key="4">
    <source>
        <dbReference type="ARBA" id="ARBA00022741"/>
    </source>
</evidence>
<evidence type="ECO:0000256" key="8">
    <source>
        <dbReference type="SAM" id="MobiDB-lite"/>
    </source>
</evidence>
<comment type="similarity">
    <text evidence="1">Belongs to the protein kinase superfamily. CMGC Ser/Thr protein kinase family. CDC2/CDKX subfamily.</text>
</comment>
<keyword evidence="6 7" id="KW-0067">ATP-binding</keyword>
<dbReference type="EMBL" id="JAKOGI010000559">
    <property type="protein sequence ID" value="KAJ8433124.1"/>
    <property type="molecule type" value="Genomic_DNA"/>
</dbReference>
<evidence type="ECO:0000256" key="6">
    <source>
        <dbReference type="ARBA" id="ARBA00022840"/>
    </source>
</evidence>
<feature type="compositionally biased region" description="Acidic residues" evidence="8">
    <location>
        <begin position="74"/>
        <end position="89"/>
    </location>
</feature>
<keyword evidence="2" id="KW-0723">Serine/threonine-protein kinase</keyword>
<dbReference type="GO" id="GO:0005524">
    <property type="term" value="F:ATP binding"/>
    <property type="evidence" value="ECO:0007669"/>
    <property type="project" value="UniProtKB-UniRule"/>
</dbReference>
<dbReference type="PROSITE" id="PS50011">
    <property type="entry name" value="PROTEIN_KINASE_DOM"/>
    <property type="match status" value="1"/>
</dbReference>
<dbReference type="InterPro" id="IPR050108">
    <property type="entry name" value="CDK"/>
</dbReference>
<dbReference type="GO" id="GO:0000307">
    <property type="term" value="C:cyclin-dependent protein kinase holoenzyme complex"/>
    <property type="evidence" value="ECO:0007669"/>
    <property type="project" value="TreeGrafter"/>
</dbReference>
<feature type="region of interest" description="Disordered" evidence="8">
    <location>
        <begin position="471"/>
        <end position="515"/>
    </location>
</feature>
<dbReference type="PROSITE" id="PS00107">
    <property type="entry name" value="PROTEIN_KINASE_ATP"/>
    <property type="match status" value="1"/>
</dbReference>
<reference evidence="10" key="1">
    <citation type="submission" date="2022-04" db="EMBL/GenBank/DDBJ databases">
        <title>Carnegiea gigantea Genome sequencing and assembly v2.</title>
        <authorList>
            <person name="Copetti D."/>
            <person name="Sanderson M.J."/>
            <person name="Burquez A."/>
            <person name="Wojciechowski M.F."/>
        </authorList>
    </citation>
    <scope>NUCLEOTIDE SEQUENCE</scope>
    <source>
        <strain evidence="10">SGP5-SGP5p</strain>
        <tissue evidence="10">Aerial part</tissue>
    </source>
</reference>
<dbReference type="FunFam" id="3.30.200.20:FF:000021">
    <property type="entry name" value="probable serine/threonine-protein kinase At1g54610"/>
    <property type="match status" value="1"/>
</dbReference>
<comment type="caution">
    <text evidence="10">The sequence shown here is derived from an EMBL/GenBank/DDBJ whole genome shotgun (WGS) entry which is preliminary data.</text>
</comment>
<dbReference type="SMART" id="SM00220">
    <property type="entry name" value="S_TKc"/>
    <property type="match status" value="1"/>
</dbReference>
<dbReference type="GO" id="GO:0005634">
    <property type="term" value="C:nucleus"/>
    <property type="evidence" value="ECO:0007669"/>
    <property type="project" value="TreeGrafter"/>
</dbReference>
<dbReference type="Gene3D" id="1.10.510.10">
    <property type="entry name" value="Transferase(Phosphotransferase) domain 1"/>
    <property type="match status" value="1"/>
</dbReference>
<name>A0A9Q1Q988_9CARY</name>
<dbReference type="PROSITE" id="PS00108">
    <property type="entry name" value="PROTEIN_KINASE_ST"/>
    <property type="match status" value="1"/>
</dbReference>
<evidence type="ECO:0000256" key="2">
    <source>
        <dbReference type="ARBA" id="ARBA00022527"/>
    </source>
</evidence>
<gene>
    <name evidence="10" type="ORF">Cgig2_023082</name>
</gene>
<dbReference type="InterPro" id="IPR011009">
    <property type="entry name" value="Kinase-like_dom_sf"/>
</dbReference>
<dbReference type="GO" id="GO:0032968">
    <property type="term" value="P:positive regulation of transcription elongation by RNA polymerase II"/>
    <property type="evidence" value="ECO:0007669"/>
    <property type="project" value="TreeGrafter"/>
</dbReference>
<keyword evidence="3" id="KW-0808">Transferase</keyword>
<feature type="region of interest" description="Disordered" evidence="8">
    <location>
        <begin position="1"/>
        <end position="108"/>
    </location>
</feature>
<protein>
    <recommendedName>
        <fullName evidence="9">Protein kinase domain-containing protein</fullName>
    </recommendedName>
</protein>
<dbReference type="InterPro" id="IPR000719">
    <property type="entry name" value="Prot_kinase_dom"/>
</dbReference>
<dbReference type="Gene3D" id="3.30.200.20">
    <property type="entry name" value="Phosphorylase Kinase, domain 1"/>
    <property type="match status" value="1"/>
</dbReference>
<dbReference type="InterPro" id="IPR008271">
    <property type="entry name" value="Ser/Thr_kinase_AS"/>
</dbReference>
<keyword evidence="5" id="KW-0418">Kinase</keyword>
<evidence type="ECO:0000256" key="7">
    <source>
        <dbReference type="PROSITE-ProRule" id="PRU10141"/>
    </source>
</evidence>
<evidence type="ECO:0000256" key="5">
    <source>
        <dbReference type="ARBA" id="ARBA00022777"/>
    </source>
</evidence>
<dbReference type="Proteomes" id="UP001153076">
    <property type="component" value="Unassembled WGS sequence"/>
</dbReference>
<accession>A0A9Q1Q988</accession>
<feature type="domain" description="Protein kinase" evidence="9">
    <location>
        <begin position="156"/>
        <end position="440"/>
    </location>
</feature>
<dbReference type="SUPFAM" id="SSF56112">
    <property type="entry name" value="Protein kinase-like (PK-like)"/>
    <property type="match status" value="1"/>
</dbReference>
<organism evidence="10 11">
    <name type="scientific">Carnegiea gigantea</name>
    <dbReference type="NCBI Taxonomy" id="171969"/>
    <lineage>
        <taxon>Eukaryota</taxon>
        <taxon>Viridiplantae</taxon>
        <taxon>Streptophyta</taxon>
        <taxon>Embryophyta</taxon>
        <taxon>Tracheophyta</taxon>
        <taxon>Spermatophyta</taxon>
        <taxon>Magnoliopsida</taxon>
        <taxon>eudicotyledons</taxon>
        <taxon>Gunneridae</taxon>
        <taxon>Pentapetalae</taxon>
        <taxon>Caryophyllales</taxon>
        <taxon>Cactineae</taxon>
        <taxon>Cactaceae</taxon>
        <taxon>Cactoideae</taxon>
        <taxon>Echinocereeae</taxon>
        <taxon>Carnegiea</taxon>
    </lineage>
</organism>
<evidence type="ECO:0000313" key="11">
    <source>
        <dbReference type="Proteomes" id="UP001153076"/>
    </source>
</evidence>